<evidence type="ECO:0000256" key="4">
    <source>
        <dbReference type="ARBA" id="ARBA00022840"/>
    </source>
</evidence>
<evidence type="ECO:0000256" key="2">
    <source>
        <dbReference type="ARBA" id="ARBA00022692"/>
    </source>
</evidence>
<dbReference type="SFLD" id="SFLDF00027">
    <property type="entry name" value="p-type_atpase"/>
    <property type="match status" value="1"/>
</dbReference>
<dbReference type="SUPFAM" id="SSF81653">
    <property type="entry name" value="Calcium ATPase, transduction domain A"/>
    <property type="match status" value="1"/>
</dbReference>
<feature type="transmembrane region" description="Helical" evidence="9">
    <location>
        <begin position="222"/>
        <end position="241"/>
    </location>
</feature>
<dbReference type="PANTHER" id="PTHR42861">
    <property type="entry name" value="CALCIUM-TRANSPORTING ATPASE"/>
    <property type="match status" value="1"/>
</dbReference>
<dbReference type="Gene3D" id="3.40.50.1000">
    <property type="entry name" value="HAD superfamily/HAD-like"/>
    <property type="match status" value="1"/>
</dbReference>
<feature type="transmembrane region" description="Helical" evidence="9">
    <location>
        <begin position="685"/>
        <end position="703"/>
    </location>
</feature>
<evidence type="ECO:0000313" key="11">
    <source>
        <dbReference type="EMBL" id="RDI68278.1"/>
    </source>
</evidence>
<comment type="catalytic activity">
    <reaction evidence="8">
        <text>ATP + H2O = ADP + phosphate + H(+)</text>
        <dbReference type="Rhea" id="RHEA:13065"/>
        <dbReference type="ChEBI" id="CHEBI:15377"/>
        <dbReference type="ChEBI" id="CHEBI:15378"/>
        <dbReference type="ChEBI" id="CHEBI:30616"/>
        <dbReference type="ChEBI" id="CHEBI:43474"/>
        <dbReference type="ChEBI" id="CHEBI:456216"/>
    </reaction>
</comment>
<proteinExistence type="predicted"/>
<evidence type="ECO:0000256" key="7">
    <source>
        <dbReference type="ARBA" id="ARBA00023136"/>
    </source>
</evidence>
<dbReference type="InterPro" id="IPR036412">
    <property type="entry name" value="HAD-like_sf"/>
</dbReference>
<keyword evidence="5" id="KW-1278">Translocase</keyword>
<dbReference type="GO" id="GO:0005886">
    <property type="term" value="C:plasma membrane"/>
    <property type="evidence" value="ECO:0007669"/>
    <property type="project" value="UniProtKB-SubCell"/>
</dbReference>
<dbReference type="SUPFAM" id="SSF81660">
    <property type="entry name" value="Metal cation-transporting ATPase, ATP-binding domain N"/>
    <property type="match status" value="1"/>
</dbReference>
<dbReference type="PROSITE" id="PS00154">
    <property type="entry name" value="ATPASE_E1_E2"/>
    <property type="match status" value="1"/>
</dbReference>
<reference evidence="11 12" key="1">
    <citation type="submission" date="2018-07" db="EMBL/GenBank/DDBJ databases">
        <title>Genomic Encyclopedia of Type Strains, Phase IV (KMG-IV): sequencing the most valuable type-strain genomes for metagenomic binning, comparative biology and taxonomic classification.</title>
        <authorList>
            <person name="Goeker M."/>
        </authorList>
    </citation>
    <scope>NUCLEOTIDE SEQUENCE [LARGE SCALE GENOMIC DNA]</scope>
    <source>
        <strain evidence="11 12">DSM 44290</strain>
    </source>
</reference>
<evidence type="ECO:0000256" key="9">
    <source>
        <dbReference type="SAM" id="Phobius"/>
    </source>
</evidence>
<evidence type="ECO:0000313" key="12">
    <source>
        <dbReference type="Proteomes" id="UP000254869"/>
    </source>
</evidence>
<feature type="transmembrane region" description="Helical" evidence="9">
    <location>
        <begin position="816"/>
        <end position="837"/>
    </location>
</feature>
<evidence type="ECO:0000256" key="3">
    <source>
        <dbReference type="ARBA" id="ARBA00022741"/>
    </source>
</evidence>
<dbReference type="Pfam" id="PF00689">
    <property type="entry name" value="Cation_ATPase_C"/>
    <property type="match status" value="1"/>
</dbReference>
<dbReference type="PRINTS" id="PR00119">
    <property type="entry name" value="CATATPASE"/>
</dbReference>
<accession>A0A370IC20</accession>
<dbReference type="SUPFAM" id="SSF56784">
    <property type="entry name" value="HAD-like"/>
    <property type="match status" value="1"/>
</dbReference>
<feature type="domain" description="Cation-transporting P-type ATPase N-terminal" evidence="10">
    <location>
        <begin position="6"/>
        <end position="68"/>
    </location>
</feature>
<dbReference type="InterPro" id="IPR059000">
    <property type="entry name" value="ATPase_P-type_domA"/>
</dbReference>
<dbReference type="STRING" id="1210086.GCA_001613105_01255"/>
<dbReference type="SMART" id="SM00831">
    <property type="entry name" value="Cation_ATPase_N"/>
    <property type="match status" value="1"/>
</dbReference>
<dbReference type="InterPro" id="IPR006068">
    <property type="entry name" value="ATPase_P-typ_cation-transptr_C"/>
</dbReference>
<dbReference type="Pfam" id="PF00122">
    <property type="entry name" value="E1-E2_ATPase"/>
    <property type="match status" value="1"/>
</dbReference>
<dbReference type="InterPro" id="IPR023214">
    <property type="entry name" value="HAD_sf"/>
</dbReference>
<evidence type="ECO:0000256" key="8">
    <source>
        <dbReference type="ARBA" id="ARBA00049360"/>
    </source>
</evidence>
<gene>
    <name evidence="11" type="ORF">DFR76_102679</name>
</gene>
<dbReference type="Pfam" id="PF00690">
    <property type="entry name" value="Cation_ATPase_N"/>
    <property type="match status" value="1"/>
</dbReference>
<dbReference type="Gene3D" id="2.70.150.10">
    <property type="entry name" value="Calcium-transporting ATPase, cytoplasmic transduction domain A"/>
    <property type="match status" value="1"/>
</dbReference>
<dbReference type="SUPFAM" id="SSF81665">
    <property type="entry name" value="Calcium ATPase, transmembrane domain M"/>
    <property type="match status" value="1"/>
</dbReference>
<dbReference type="Pfam" id="PF13246">
    <property type="entry name" value="Cation_ATPase"/>
    <property type="match status" value="1"/>
</dbReference>
<evidence type="ECO:0000256" key="5">
    <source>
        <dbReference type="ARBA" id="ARBA00022967"/>
    </source>
</evidence>
<organism evidence="11 12">
    <name type="scientific">Nocardia pseudobrasiliensis</name>
    <dbReference type="NCBI Taxonomy" id="45979"/>
    <lineage>
        <taxon>Bacteria</taxon>
        <taxon>Bacillati</taxon>
        <taxon>Actinomycetota</taxon>
        <taxon>Actinomycetes</taxon>
        <taxon>Mycobacteriales</taxon>
        <taxon>Nocardiaceae</taxon>
        <taxon>Nocardia</taxon>
    </lineage>
</organism>
<name>A0A370IC20_9NOCA</name>
<dbReference type="GO" id="GO:0016887">
    <property type="term" value="F:ATP hydrolysis activity"/>
    <property type="evidence" value="ECO:0007669"/>
    <property type="project" value="InterPro"/>
</dbReference>
<dbReference type="SFLD" id="SFLDS00003">
    <property type="entry name" value="Haloacid_Dehalogenase"/>
    <property type="match status" value="1"/>
</dbReference>
<evidence type="ECO:0000256" key="1">
    <source>
        <dbReference type="ARBA" id="ARBA00004651"/>
    </source>
</evidence>
<dbReference type="InterPro" id="IPR023299">
    <property type="entry name" value="ATPase_P-typ_cyto_dom_N"/>
</dbReference>
<dbReference type="Gene3D" id="1.20.1110.10">
    <property type="entry name" value="Calcium-transporting ATPase, transmembrane domain"/>
    <property type="match status" value="1"/>
</dbReference>
<keyword evidence="7 9" id="KW-0472">Membrane</keyword>
<feature type="transmembrane region" description="Helical" evidence="9">
    <location>
        <begin position="786"/>
        <end position="804"/>
    </location>
</feature>
<dbReference type="InterPro" id="IPR023298">
    <property type="entry name" value="ATPase_P-typ_TM_dom_sf"/>
</dbReference>
<dbReference type="InterPro" id="IPR008250">
    <property type="entry name" value="ATPase_P-typ_transduc_dom_A_sf"/>
</dbReference>
<dbReference type="Gene3D" id="3.40.1110.10">
    <property type="entry name" value="Calcium-transporting ATPase, cytoplasmic domain N"/>
    <property type="match status" value="1"/>
</dbReference>
<dbReference type="PRINTS" id="PR00120">
    <property type="entry name" value="HATPASE"/>
</dbReference>
<keyword evidence="2 9" id="KW-0812">Transmembrane</keyword>
<dbReference type="InterPro" id="IPR001757">
    <property type="entry name" value="P_typ_ATPase"/>
</dbReference>
<keyword evidence="12" id="KW-1185">Reference proteome</keyword>
<dbReference type="EMBL" id="QQBC01000002">
    <property type="protein sequence ID" value="RDI68278.1"/>
    <property type="molecule type" value="Genomic_DNA"/>
</dbReference>
<dbReference type="Proteomes" id="UP000254869">
    <property type="component" value="Unassembled WGS sequence"/>
</dbReference>
<dbReference type="GO" id="GO:0005524">
    <property type="term" value="F:ATP binding"/>
    <property type="evidence" value="ECO:0007669"/>
    <property type="project" value="UniProtKB-KW"/>
</dbReference>
<comment type="subcellular location">
    <subcellularLocation>
        <location evidence="1">Cell membrane</location>
        <topology evidence="1">Multi-pass membrane protein</topology>
    </subcellularLocation>
</comment>
<keyword evidence="3" id="KW-0547">Nucleotide-binding</keyword>
<feature type="transmembrane region" description="Helical" evidence="9">
    <location>
        <begin position="654"/>
        <end position="679"/>
    </location>
</feature>
<dbReference type="InterPro" id="IPR044492">
    <property type="entry name" value="P_typ_ATPase_HD_dom"/>
</dbReference>
<dbReference type="AlphaFoldDB" id="A0A370IC20"/>
<dbReference type="SFLD" id="SFLDG00002">
    <property type="entry name" value="C1.7:_P-type_atpase_like"/>
    <property type="match status" value="1"/>
</dbReference>
<dbReference type="NCBIfam" id="TIGR01494">
    <property type="entry name" value="ATPase_P-type"/>
    <property type="match status" value="3"/>
</dbReference>
<evidence type="ECO:0000256" key="6">
    <source>
        <dbReference type="ARBA" id="ARBA00022989"/>
    </source>
</evidence>
<evidence type="ECO:0000259" key="10">
    <source>
        <dbReference type="SMART" id="SM00831"/>
    </source>
</evidence>
<feature type="transmembrane region" description="Helical" evidence="9">
    <location>
        <begin position="247"/>
        <end position="274"/>
    </location>
</feature>
<dbReference type="InterPro" id="IPR004014">
    <property type="entry name" value="ATPase_P-typ_cation-transptr_N"/>
</dbReference>
<comment type="caution">
    <text evidence="11">The sequence shown here is derived from an EMBL/GenBank/DDBJ whole genome shotgun (WGS) entry which is preliminary data.</text>
</comment>
<dbReference type="InterPro" id="IPR018303">
    <property type="entry name" value="ATPase_P-typ_P_site"/>
</dbReference>
<protein>
    <submittedName>
        <fullName evidence="11">Ca2+-transporting ATPase</fullName>
    </submittedName>
</protein>
<keyword evidence="6 9" id="KW-1133">Transmembrane helix</keyword>
<sequence length="849" mass="88634">MPDLRKRQSRAPSGLSSDEAAARLARAGQNILPQRPPIRLPQRVLSQLRDPLIAVLLVATVLTAATGDWPDMSVILLVIVVNTTVGVAQELRADHAIAALTRLTAPTARVIRDGRQCEVPATAVVVGDLLVLAEGDIVAADATVSEAAALLVDESALTGESVPVDKTGADEVSAGTVVVRGRGRAVVTAIGAASATGRIARLLERGPGLTPLQRKLVDVGRLVAGATVVLCVIVLGLGLWRGEPVELMVITAISLAVAAVPESLPAVVTLGLAIGARRMAERHALIRRLPAVETLGSVTVLATDKTGTLTEGRMTACALWTPGGAAVVTGSGCAPEGFVRIGDRVLGMADHPAITQLLSAAALCNDARLLASDGRGEEWAAVGDPTEVALLCVAAKLGLEHESLEANAPRVGERPFDSDRKRMSTVHRLPHGRYRVICKGAPEAVLNAAVVEDVSVHVRQTAEQVDRWAHAGYRVLAVAEGDRDDCPRDGDQLERGLRLLGLIALVDPPRRAAADSIAACRRAGIRPILITGDHPGTARAIATEVGIIGPDDAVVDCRAEPGLPPANVYARATPAQKLDIIEALRACGEVVAMNGDGVNDGPALRRADIGVAMGGRGTEVARQAADLVLADDNLGTVVAAVEEGRRIYANIRRFLVYGLSGGAAEIAVMMVGPFLGFALPLTAAQILWINLLTHGLPGVALGGEPADPRTMRRGPQPPTQRILGGGLWQRVPRIAVVLTGVTLGAAVWAQHTDRPWQSMAFFTLGATQLGVALGSRSRLWSRANPLLLVAVTVALALQLSGLYLPPLQHLLGTQALAPGDLLMAGALSTLGFVAVRLDRAVHPPARHSK</sequence>
<keyword evidence="4" id="KW-0067">ATP-binding</keyword>
<dbReference type="RefSeq" id="WP_067993120.1">
    <property type="nucleotide sequence ID" value="NZ_QQBC01000002.1"/>
</dbReference>